<dbReference type="InterPro" id="IPR015421">
    <property type="entry name" value="PyrdxlP-dep_Trfase_major"/>
</dbReference>
<dbReference type="Pfam" id="PF00155">
    <property type="entry name" value="Aminotran_1_2"/>
    <property type="match status" value="1"/>
</dbReference>
<dbReference type="Gene3D" id="3.40.640.10">
    <property type="entry name" value="Type I PLP-dependent aspartate aminotransferase-like (Major domain)"/>
    <property type="match status" value="1"/>
</dbReference>
<dbReference type="EMBL" id="JAPFFK010000015">
    <property type="protein sequence ID" value="KAJ6712541.1"/>
    <property type="molecule type" value="Genomic_DNA"/>
</dbReference>
<organism evidence="2 3">
    <name type="scientific">Salix purpurea</name>
    <name type="common">Purple osier willow</name>
    <dbReference type="NCBI Taxonomy" id="77065"/>
    <lineage>
        <taxon>Eukaryota</taxon>
        <taxon>Viridiplantae</taxon>
        <taxon>Streptophyta</taxon>
        <taxon>Embryophyta</taxon>
        <taxon>Tracheophyta</taxon>
        <taxon>Spermatophyta</taxon>
        <taxon>Magnoliopsida</taxon>
        <taxon>eudicotyledons</taxon>
        <taxon>Gunneridae</taxon>
        <taxon>Pentapetalae</taxon>
        <taxon>rosids</taxon>
        <taxon>fabids</taxon>
        <taxon>Malpighiales</taxon>
        <taxon>Salicaceae</taxon>
        <taxon>Saliceae</taxon>
        <taxon>Salix</taxon>
    </lineage>
</organism>
<keyword evidence="3" id="KW-1185">Reference proteome</keyword>
<evidence type="ECO:0000313" key="3">
    <source>
        <dbReference type="Proteomes" id="UP001151532"/>
    </source>
</evidence>
<dbReference type="PRINTS" id="PR00753">
    <property type="entry name" value="ACCSYNTHASE"/>
</dbReference>
<dbReference type="GO" id="GO:0030170">
    <property type="term" value="F:pyridoxal phosphate binding"/>
    <property type="evidence" value="ECO:0007669"/>
    <property type="project" value="InterPro"/>
</dbReference>
<accession>A0A9Q0YWB5</accession>
<protein>
    <submittedName>
        <fullName evidence="2">1-AMINOCYCLOPROPANE-1-CARBOXYLATE SYNTHASE 6</fullName>
    </submittedName>
</protein>
<name>A0A9Q0YWB5_SALPP</name>
<sequence length="107" mass="12452">MDMVKIPPISMAGKPMKLIPIIPRRIQNGVIQMGLAENQLCFDLIQDWLKKNPKASICTPEGLNEFREIAIFQDYHGLPEFRNVRRYILIKKICFSSYFKYICSVTD</sequence>
<gene>
    <name evidence="2" type="ORF">OIU79_008707</name>
</gene>
<dbReference type="AlphaFoldDB" id="A0A9Q0YWB5"/>
<reference evidence="2" key="1">
    <citation type="submission" date="2022-11" db="EMBL/GenBank/DDBJ databases">
        <authorList>
            <person name="Hyden B.L."/>
            <person name="Feng K."/>
            <person name="Yates T."/>
            <person name="Jawdy S."/>
            <person name="Smart L.B."/>
            <person name="Muchero W."/>
        </authorList>
    </citation>
    <scope>NUCLEOTIDE SEQUENCE</scope>
    <source>
        <tissue evidence="2">Shoot tip</tissue>
    </source>
</reference>
<comment type="caution">
    <text evidence="2">The sequence shown here is derived from an EMBL/GenBank/DDBJ whole genome shotgun (WGS) entry which is preliminary data.</text>
</comment>
<reference evidence="2" key="2">
    <citation type="journal article" date="2023" name="Int. J. Mol. Sci.">
        <title>De Novo Assembly and Annotation of 11 Diverse Shrub Willow (Salix) Genomes Reveals Novel Gene Organization in Sex-Linked Regions.</title>
        <authorList>
            <person name="Hyden B."/>
            <person name="Feng K."/>
            <person name="Yates T.B."/>
            <person name="Jawdy S."/>
            <person name="Cereghino C."/>
            <person name="Smart L.B."/>
            <person name="Muchero W."/>
        </authorList>
    </citation>
    <scope>NUCLEOTIDE SEQUENCE</scope>
    <source>
        <tissue evidence="2">Shoot tip</tissue>
    </source>
</reference>
<dbReference type="Gene3D" id="3.90.1150.10">
    <property type="entry name" value="Aspartate Aminotransferase, domain 1"/>
    <property type="match status" value="1"/>
</dbReference>
<dbReference type="Proteomes" id="UP001151532">
    <property type="component" value="Chromosome 1"/>
</dbReference>
<dbReference type="InterPro" id="IPR004839">
    <property type="entry name" value="Aminotransferase_I/II_large"/>
</dbReference>
<proteinExistence type="predicted"/>
<feature type="domain" description="Aminotransferase class I/classII large" evidence="1">
    <location>
        <begin position="31"/>
        <end position="83"/>
    </location>
</feature>
<evidence type="ECO:0000259" key="1">
    <source>
        <dbReference type="Pfam" id="PF00155"/>
    </source>
</evidence>
<dbReference type="InterPro" id="IPR015422">
    <property type="entry name" value="PyrdxlP-dep_Trfase_small"/>
</dbReference>
<dbReference type="OrthoDB" id="691673at2759"/>
<evidence type="ECO:0000313" key="2">
    <source>
        <dbReference type="EMBL" id="KAJ6712541.1"/>
    </source>
</evidence>